<comment type="caution">
    <text evidence="2">The sequence shown here is derived from an EMBL/GenBank/DDBJ whole genome shotgun (WGS) entry which is preliminary data.</text>
</comment>
<name>A0AAE3H7I2_9EURY</name>
<evidence type="ECO:0000256" key="1">
    <source>
        <dbReference type="SAM" id="MobiDB-lite"/>
    </source>
</evidence>
<reference evidence="2 3" key="1">
    <citation type="journal article" date="2011" name="Appl. Environ. Microbiol.">
        <title>Methanogenic archaea isolated from Taiwan's Chelungpu fault.</title>
        <authorList>
            <person name="Wu S.Y."/>
            <person name="Lai M.C."/>
        </authorList>
    </citation>
    <scope>NUCLEOTIDE SEQUENCE [LARGE SCALE GENOMIC DNA]</scope>
    <source>
        <strain evidence="2 3">St545Mb</strain>
    </source>
</reference>
<organism evidence="2 3">
    <name type="scientific">Methanolobus chelungpuianus</name>
    <dbReference type="NCBI Taxonomy" id="502115"/>
    <lineage>
        <taxon>Archaea</taxon>
        <taxon>Methanobacteriati</taxon>
        <taxon>Methanobacteriota</taxon>
        <taxon>Stenosarchaea group</taxon>
        <taxon>Methanomicrobia</taxon>
        <taxon>Methanosarcinales</taxon>
        <taxon>Methanosarcinaceae</taxon>
        <taxon>Methanolobus</taxon>
    </lineage>
</organism>
<protein>
    <submittedName>
        <fullName evidence="2">Uncharacterized protein</fullName>
    </submittedName>
</protein>
<accession>A0AAE3H7I2</accession>
<keyword evidence="3" id="KW-1185">Reference proteome</keyword>
<evidence type="ECO:0000313" key="3">
    <source>
        <dbReference type="Proteomes" id="UP001206983"/>
    </source>
</evidence>
<proteinExistence type="predicted"/>
<dbReference type="AlphaFoldDB" id="A0AAE3H7I2"/>
<dbReference type="RefSeq" id="WP_256621289.1">
    <property type="nucleotide sequence ID" value="NZ_JTEO01000001.1"/>
</dbReference>
<gene>
    <name evidence="2" type="ORF">PV02_00240</name>
</gene>
<dbReference type="EMBL" id="JTEO01000001">
    <property type="protein sequence ID" value="MCQ6961665.1"/>
    <property type="molecule type" value="Genomic_DNA"/>
</dbReference>
<dbReference type="Proteomes" id="UP001206983">
    <property type="component" value="Unassembled WGS sequence"/>
</dbReference>
<evidence type="ECO:0000313" key="2">
    <source>
        <dbReference type="EMBL" id="MCQ6961665.1"/>
    </source>
</evidence>
<feature type="region of interest" description="Disordered" evidence="1">
    <location>
        <begin position="189"/>
        <end position="208"/>
    </location>
</feature>
<sequence>MTLPDNCPRDGASHCKKNACHLYVVDWRSGDEQCIIGYRSTHKNLSKSSPVVDSYAQDTRRRFGDRHGQEPLGSYPREKQVAEVSQVAAVQKNPGGVEVSVEKRQTADVLYTPKVYESTETVPAPAEEAKPRHWADIAPVRTLRESGSIPRDELKSWQRPEVRSGSALEEISELREEVTVINTKNTTVIESREASQEQASKKRKSLDDVMNLGLPDNYEEEFWK</sequence>